<dbReference type="AlphaFoldDB" id="A0A5S6R891"/>
<dbReference type="EMBL" id="AC090488">
    <property type="protein sequence ID" value="AAM01011.1"/>
    <property type="molecule type" value="Genomic_DNA"/>
</dbReference>
<reference evidence="2" key="1">
    <citation type="submission" date="2002-04" db="EMBL/GenBank/DDBJ databases">
        <title>Genomic sequence for Oryza sativa, Nipponbare strain, clone OSJNBb0081F12, from chromosome 10, complete sequence.</title>
        <authorList>
            <person name="McCombie W.R."/>
            <person name="de la Bastide M."/>
            <person name="Spiegel L."/>
            <person name="Kirchoff K."/>
            <person name="Preston R."/>
            <person name="Kuit K."/>
            <person name="Nascimento L."/>
            <person name="Bell M."/>
            <person name="Balija V."/>
            <person name="Baker J."/>
            <person name="Vil M.D."/>
            <person name="Zutavern T."/>
            <person name="Santos L."/>
            <person name="Miller B."/>
            <person name="Cunnius D.M."/>
            <person name="Shah R."/>
            <person name="King L."/>
            <person name="Bahret A."/>
            <person name="Yang C."/>
            <person name="Dike S."/>
            <person name="O'Shaughnessy A."/>
            <person name="Palmer L."/>
            <person name="Dedhia N."/>
        </authorList>
    </citation>
    <scope>NUCLEOTIDE SEQUENCE</scope>
    <source>
        <strain evidence="2">Nipponbare</strain>
    </source>
</reference>
<evidence type="ECO:0000313" key="2">
    <source>
        <dbReference type="EMBL" id="AAM01011.1"/>
    </source>
</evidence>
<feature type="domain" description="Reverse transcriptase Ty1/copia-type" evidence="1">
    <location>
        <begin position="434"/>
        <end position="520"/>
    </location>
</feature>
<evidence type="ECO:0000313" key="4">
    <source>
        <dbReference type="Proteomes" id="UP000000763"/>
    </source>
</evidence>
<dbReference type="Pfam" id="PF07727">
    <property type="entry name" value="RVT_2"/>
    <property type="match status" value="1"/>
</dbReference>
<evidence type="ECO:0000313" key="3">
    <source>
        <dbReference type="EMBL" id="AAN04198.1"/>
    </source>
</evidence>
<dbReference type="PANTHER" id="PTHR35317">
    <property type="entry name" value="OS04G0629600 PROTEIN"/>
    <property type="match status" value="1"/>
</dbReference>
<sequence>MARTSSSSNASTGHIPKPFSLNLYFFQSFNPNRTTQLDLNLGDPIDNPNNGGYSLMGYIKDIPTLKGYNYEEWKRELDLAFILGEVDWVLTTPCPIEPADLVRGEKESDAEWQKRERDNAPLIMSYDIEHVKWSLANKNCLAAVKDTIEPTILGSIPEYDTVSKYLESIKSQFTGSSKFYATQLIKQLVTERYHGGGVKDHILRMSDMASKLKPMDLGISDAFLVHLVMTSLPKNFDNFVVNYKISPEKWNLEELISNCVQEEERIKETNGASNNLVKDNKEKSHWGSSVVREIDLEERRVSVPAPSTQEPFFSLPADVVPPMHDVAVPTHVVISPVATMNESEEPILQDSTEIIATLEEELQQPQTDNVPEQEAPRRSEIDRRSAIHDDYHVHNIEESHMEDDPTSYEEAMRSARSSEWLEAMKDEIKLMKLNNVWDLEEIPKEAKTVGCKWVYKTKYDSRGHMEKFKARLVAKGFTQREGIDYNETFSLVSCKDSLRITMALVAHYDLELHQMDVKRHF</sequence>
<dbReference type="PANTHER" id="PTHR35317:SF23">
    <property type="entry name" value="OS04G0629600 PROTEIN"/>
    <property type="match status" value="1"/>
</dbReference>
<dbReference type="InterPro" id="IPR013103">
    <property type="entry name" value="RVT_2"/>
</dbReference>
<dbReference type="EMBL" id="AC131375">
    <property type="protein sequence ID" value="AAN04198.1"/>
    <property type="molecule type" value="Genomic_DNA"/>
</dbReference>
<gene>
    <name evidence="3" type="ORF">OSJNAb0015J03.26</name>
    <name evidence="2" type="ORF">OSJNBb0081F12.11</name>
</gene>
<evidence type="ECO:0000259" key="1">
    <source>
        <dbReference type="Pfam" id="PF07727"/>
    </source>
</evidence>
<name>A0A5S6R891_ORYSJ</name>
<accession>A0A5S6R891</accession>
<reference evidence="3" key="2">
    <citation type="submission" date="2002-09" db="EMBL/GenBank/DDBJ databases">
        <title>Rice Genomic Sequence.</title>
        <authorList>
            <person name="Wing R.A."/>
            <person name="Yu Y."/>
            <person name="Soderlund C."/>
            <person name="Kim H.-R."/>
            <person name="Rambo T."/>
            <person name="Saski C."/>
            <person name="Currie J."/>
            <person name="Collura K."/>
        </authorList>
    </citation>
    <scope>NUCLEOTIDE SEQUENCE</scope>
</reference>
<protein>
    <submittedName>
        <fullName evidence="2">Retroelement</fullName>
    </submittedName>
</protein>
<organism evidence="2 4">
    <name type="scientific">Oryza sativa subsp. japonica</name>
    <name type="common">Rice</name>
    <dbReference type="NCBI Taxonomy" id="39947"/>
    <lineage>
        <taxon>Eukaryota</taxon>
        <taxon>Viridiplantae</taxon>
        <taxon>Streptophyta</taxon>
        <taxon>Embryophyta</taxon>
        <taxon>Tracheophyta</taxon>
        <taxon>Spermatophyta</taxon>
        <taxon>Magnoliopsida</taxon>
        <taxon>Liliopsida</taxon>
        <taxon>Poales</taxon>
        <taxon>Poaceae</taxon>
        <taxon>BOP clade</taxon>
        <taxon>Oryzoideae</taxon>
        <taxon>Oryzeae</taxon>
        <taxon>Oryzinae</taxon>
        <taxon>Oryza</taxon>
        <taxon>Oryza sativa</taxon>
    </lineage>
</organism>
<dbReference type="Pfam" id="PF14223">
    <property type="entry name" value="Retrotran_gag_2"/>
    <property type="match status" value="1"/>
</dbReference>
<proteinExistence type="predicted"/>
<reference evidence="4" key="3">
    <citation type="journal article" date="2005" name="Nature">
        <title>The map-based sequence of the rice genome.</title>
        <authorList>
            <consortium name="International rice genome sequencing project (IRGSP)"/>
            <person name="Matsumoto T."/>
            <person name="Wu J."/>
            <person name="Kanamori H."/>
            <person name="Katayose Y."/>
            <person name="Fujisawa M."/>
            <person name="Namiki N."/>
            <person name="Mizuno H."/>
            <person name="Yamamoto K."/>
            <person name="Antonio B.A."/>
            <person name="Baba T."/>
            <person name="Sakata K."/>
            <person name="Nagamura Y."/>
            <person name="Aoki H."/>
            <person name="Arikawa K."/>
            <person name="Arita K."/>
            <person name="Bito T."/>
            <person name="Chiden Y."/>
            <person name="Fujitsuka N."/>
            <person name="Fukunaka R."/>
            <person name="Hamada M."/>
            <person name="Harada C."/>
            <person name="Hayashi A."/>
            <person name="Hijishita S."/>
            <person name="Honda M."/>
            <person name="Hosokawa S."/>
            <person name="Ichikawa Y."/>
            <person name="Idonuma A."/>
            <person name="Iijima M."/>
            <person name="Ikeda M."/>
            <person name="Ikeno M."/>
            <person name="Ito K."/>
            <person name="Ito S."/>
            <person name="Ito T."/>
            <person name="Ito Y."/>
            <person name="Ito Y."/>
            <person name="Iwabuchi A."/>
            <person name="Kamiya K."/>
            <person name="Karasawa W."/>
            <person name="Kurita K."/>
            <person name="Katagiri S."/>
            <person name="Kikuta A."/>
            <person name="Kobayashi H."/>
            <person name="Kobayashi N."/>
            <person name="Machita K."/>
            <person name="Maehara T."/>
            <person name="Masukawa M."/>
            <person name="Mizubayashi T."/>
            <person name="Mukai Y."/>
            <person name="Nagasaki H."/>
            <person name="Nagata Y."/>
            <person name="Naito S."/>
            <person name="Nakashima M."/>
            <person name="Nakama Y."/>
            <person name="Nakamichi Y."/>
            <person name="Nakamura M."/>
            <person name="Meguro A."/>
            <person name="Negishi M."/>
            <person name="Ohta I."/>
            <person name="Ohta T."/>
            <person name="Okamoto M."/>
            <person name="Ono N."/>
            <person name="Saji S."/>
            <person name="Sakaguchi M."/>
            <person name="Sakai K."/>
            <person name="Shibata M."/>
            <person name="Shimokawa T."/>
            <person name="Song J."/>
            <person name="Takazaki Y."/>
            <person name="Terasawa K."/>
            <person name="Tsugane M."/>
            <person name="Tsuji K."/>
            <person name="Ueda S."/>
            <person name="Waki K."/>
            <person name="Yamagata H."/>
            <person name="Yamamoto M."/>
            <person name="Yamamoto S."/>
            <person name="Yamane H."/>
            <person name="Yoshiki S."/>
            <person name="Yoshihara R."/>
            <person name="Yukawa K."/>
            <person name="Zhong H."/>
            <person name="Yano M."/>
            <person name="Yuan Q."/>
            <person name="Ouyang S."/>
            <person name="Liu J."/>
            <person name="Jones K.M."/>
            <person name="Gansberger K."/>
            <person name="Moffat K."/>
            <person name="Hill J."/>
            <person name="Bera J."/>
            <person name="Fadrosh D."/>
            <person name="Jin S."/>
            <person name="Johri S."/>
            <person name="Kim M."/>
            <person name="Overton L."/>
            <person name="Reardon M."/>
            <person name="Tsitrin T."/>
            <person name="Vuong H."/>
            <person name="Weaver B."/>
            <person name="Ciecko A."/>
            <person name="Tallon L."/>
            <person name="Jackson J."/>
            <person name="Pai G."/>
            <person name="Aken S.V."/>
            <person name="Utterback T."/>
            <person name="Reidmuller S."/>
            <person name="Feldblyum T."/>
            <person name="Hsiao J."/>
            <person name="Zismann V."/>
            <person name="Iobst S."/>
            <person name="de Vazeille A.R."/>
            <person name="Buell C.R."/>
            <person name="Ying K."/>
            <person name="Li Y."/>
            <person name="Lu T."/>
            <person name="Huang Y."/>
            <person name="Zhao Q."/>
            <person name="Feng Q."/>
            <person name="Zhang L."/>
            <person name="Zhu J."/>
            <person name="Weng Q."/>
            <person name="Mu J."/>
            <person name="Lu Y."/>
            <person name="Fan D."/>
            <person name="Liu Y."/>
            <person name="Guan J."/>
            <person name="Zhang Y."/>
            <person name="Yu S."/>
            <person name="Liu X."/>
            <person name="Zhang Y."/>
            <person name="Hong G."/>
            <person name="Han B."/>
            <person name="Choisne N."/>
            <person name="Demange N."/>
            <person name="Orjeda G."/>
            <person name="Samain S."/>
            <person name="Cattolico L."/>
            <person name="Pelletier E."/>
            <person name="Couloux A."/>
            <person name="Segurens B."/>
            <person name="Wincker P."/>
            <person name="D'Hont A."/>
            <person name="Scarpelli C."/>
            <person name="Weissenbach J."/>
            <person name="Salanoubat M."/>
            <person name="Quetier F."/>
            <person name="Yu Y."/>
            <person name="Kim H.R."/>
            <person name="Rambo T."/>
            <person name="Currie J."/>
            <person name="Collura K."/>
            <person name="Luo M."/>
            <person name="Yang T."/>
            <person name="Ammiraju J.S.S."/>
            <person name="Engler F."/>
            <person name="Soderlund C."/>
            <person name="Wing R.A."/>
            <person name="Palmer L.E."/>
            <person name="de la Bastide M."/>
            <person name="Spiegel L."/>
            <person name="Nascimento L."/>
            <person name="Zutavern T."/>
            <person name="O'Shaughnessy A."/>
            <person name="Dike S."/>
            <person name="Dedhia N."/>
            <person name="Preston R."/>
            <person name="Balija V."/>
            <person name="McCombie W.R."/>
            <person name="Chow T."/>
            <person name="Chen H."/>
            <person name="Chung M."/>
            <person name="Chen C."/>
            <person name="Shaw J."/>
            <person name="Wu H."/>
            <person name="Hsiao K."/>
            <person name="Chao Y."/>
            <person name="Chu M."/>
            <person name="Cheng C."/>
            <person name="Hour A."/>
            <person name="Lee P."/>
            <person name="Lin S."/>
            <person name="Lin Y."/>
            <person name="Liou J."/>
            <person name="Liu S."/>
            <person name="Hsing Y."/>
            <person name="Raghuvanshi S."/>
            <person name="Mohanty A."/>
            <person name="Bharti A.K."/>
            <person name="Gaur A."/>
            <person name="Gupta V."/>
            <person name="Kumar D."/>
            <person name="Ravi V."/>
            <person name="Vij S."/>
            <person name="Kapur A."/>
            <person name="Khurana P."/>
            <person name="Khurana P."/>
            <person name="Khurana J.P."/>
            <person name="Tyagi A.K."/>
            <person name="Gaikwad K."/>
            <person name="Singh A."/>
            <person name="Dalal V."/>
            <person name="Srivastava S."/>
            <person name="Dixit A."/>
            <person name="Pal A.K."/>
            <person name="Ghazi I.A."/>
            <person name="Yadav M."/>
            <person name="Pandit A."/>
            <person name="Bhargava A."/>
            <person name="Sureshbabu K."/>
            <person name="Batra K."/>
            <person name="Sharma T.R."/>
            <person name="Mohapatra T."/>
            <person name="Singh N.K."/>
            <person name="Messing J."/>
            <person name="Nelson A.B."/>
            <person name="Fuks G."/>
            <person name="Kavchok S."/>
            <person name="Keizer G."/>
            <person name="Linton E."/>
            <person name="Llaca V."/>
            <person name="Song R."/>
            <person name="Tanyolac B."/>
            <person name="Young S."/>
            <person name="Ho-Il K."/>
            <person name="Hahn J.H."/>
            <person name="Sangsakoo G."/>
            <person name="Vanavichit A."/>
            <person name="de Mattos Luiz.A.T."/>
            <person name="Zimmer P.D."/>
            <person name="Malone G."/>
            <person name="Dellagostin O."/>
            <person name="de Oliveira A.C."/>
            <person name="Bevan M."/>
            <person name="Bancroft I."/>
            <person name="Minx P."/>
            <person name="Cordum H."/>
            <person name="Wilson R."/>
            <person name="Cheng Z."/>
            <person name="Jin W."/>
            <person name="Jiang J."/>
            <person name="Leong S.A."/>
            <person name="Iwama H."/>
            <person name="Gojobori T."/>
            <person name="Itoh T."/>
            <person name="Niimura Y."/>
            <person name="Fujii Y."/>
            <person name="Habara T."/>
            <person name="Sakai H."/>
            <person name="Sato Y."/>
            <person name="Wilson G."/>
            <person name="Kumar K."/>
            <person name="McCouch S."/>
            <person name="Juretic N."/>
            <person name="Hoen D."/>
            <person name="Wright S."/>
            <person name="Bruskiewich R."/>
            <person name="Bureau T."/>
            <person name="Miyao A."/>
            <person name="Hirochika H."/>
            <person name="Nishikawa T."/>
            <person name="Kadowaki K."/>
            <person name="Sugiura M."/>
            <person name="Burr B."/>
            <person name="Sasaki T."/>
        </authorList>
    </citation>
    <scope>NUCLEOTIDE SEQUENCE [LARGE SCALE GENOMIC DNA]</scope>
    <source>
        <strain evidence="4">cv. Nipponbare</strain>
    </source>
</reference>
<dbReference type="Proteomes" id="UP000000763">
    <property type="component" value="Chromosome 10"/>
</dbReference>
<reference evidence="4" key="4">
    <citation type="journal article" date="2008" name="Nucleic Acids Res.">
        <title>The rice annotation project database (RAP-DB): 2008 update.</title>
        <authorList>
            <consortium name="The rice annotation project (RAP)"/>
        </authorList>
    </citation>
    <scope>GENOME REANNOTATION</scope>
    <source>
        <strain evidence="4">cv. Nipponbare</strain>
    </source>
</reference>